<protein>
    <submittedName>
        <fullName evidence="1">Uncharacterized protein</fullName>
    </submittedName>
</protein>
<evidence type="ECO:0000313" key="2">
    <source>
        <dbReference type="Proteomes" id="UP000610960"/>
    </source>
</evidence>
<sequence length="65" mass="7080">MALDDDVVGVDEDVVEIDGDGLYVIYIPTPIAIIITRPIITHAKRPKACLLPIFITSAKNNFGDI</sequence>
<evidence type="ECO:0000313" key="1">
    <source>
        <dbReference type="EMBL" id="GGP19973.1"/>
    </source>
</evidence>
<accession>A0A830GUP8</accession>
<reference evidence="1" key="2">
    <citation type="submission" date="2020-09" db="EMBL/GenBank/DDBJ databases">
        <authorList>
            <person name="Sun Q."/>
            <person name="Ohkuma M."/>
        </authorList>
    </citation>
    <scope>NUCLEOTIDE SEQUENCE</scope>
    <source>
        <strain evidence="1">JCM 10088</strain>
    </source>
</reference>
<dbReference type="EMBL" id="BMNL01000001">
    <property type="protein sequence ID" value="GGP19973.1"/>
    <property type="molecule type" value="Genomic_DNA"/>
</dbReference>
<name>A0A830GUP8_9CREN</name>
<gene>
    <name evidence="1" type="ORF">GCM10007981_05880</name>
</gene>
<keyword evidence="2" id="KW-1185">Reference proteome</keyword>
<dbReference type="AlphaFoldDB" id="A0A830GUP8"/>
<reference evidence="1" key="1">
    <citation type="journal article" date="2014" name="Int. J. Syst. Evol. Microbiol.">
        <title>Complete genome sequence of Corynebacterium casei LMG S-19264T (=DSM 44701T), isolated from a smear-ripened cheese.</title>
        <authorList>
            <consortium name="US DOE Joint Genome Institute (JGI-PGF)"/>
            <person name="Walter F."/>
            <person name="Albersmeier A."/>
            <person name="Kalinowski J."/>
            <person name="Ruckert C."/>
        </authorList>
    </citation>
    <scope>NUCLEOTIDE SEQUENCE</scope>
    <source>
        <strain evidence="1">JCM 10088</strain>
    </source>
</reference>
<organism evidence="1 2">
    <name type="scientific">Thermocladium modestius</name>
    <dbReference type="NCBI Taxonomy" id="62609"/>
    <lineage>
        <taxon>Archaea</taxon>
        <taxon>Thermoproteota</taxon>
        <taxon>Thermoprotei</taxon>
        <taxon>Thermoproteales</taxon>
        <taxon>Thermoproteaceae</taxon>
        <taxon>Thermocladium</taxon>
    </lineage>
</organism>
<proteinExistence type="predicted"/>
<dbReference type="Proteomes" id="UP000610960">
    <property type="component" value="Unassembled WGS sequence"/>
</dbReference>
<comment type="caution">
    <text evidence="1">The sequence shown here is derived from an EMBL/GenBank/DDBJ whole genome shotgun (WGS) entry which is preliminary data.</text>
</comment>